<reference evidence="3 4" key="1">
    <citation type="submission" date="2019-11" db="EMBL/GenBank/DDBJ databases">
        <authorList>
            <person name="Zheng R.K."/>
            <person name="Sun C.M."/>
        </authorList>
    </citation>
    <scope>NUCLEOTIDE SEQUENCE [LARGE SCALE GENOMIC DNA]</scope>
    <source>
        <strain evidence="3 4">SRB007</strain>
    </source>
</reference>
<evidence type="ECO:0000259" key="2">
    <source>
        <dbReference type="Pfam" id="PF02627"/>
    </source>
</evidence>
<dbReference type="KEGG" id="psel:GM415_09055"/>
<keyword evidence="1" id="KW-0732">Signal</keyword>
<feature type="domain" description="Carboxymuconolactone decarboxylase-like" evidence="2">
    <location>
        <begin position="30"/>
        <end position="89"/>
    </location>
</feature>
<dbReference type="EMBL" id="CP046400">
    <property type="protein sequence ID" value="QGY40269.1"/>
    <property type="molecule type" value="Genomic_DNA"/>
</dbReference>
<protein>
    <submittedName>
        <fullName evidence="3">Carboxymuconolactone decarboxylase</fullName>
    </submittedName>
</protein>
<dbReference type="Gene3D" id="1.20.1290.10">
    <property type="entry name" value="AhpD-like"/>
    <property type="match status" value="1"/>
</dbReference>
<evidence type="ECO:0000313" key="4">
    <source>
        <dbReference type="Proteomes" id="UP000428328"/>
    </source>
</evidence>
<gene>
    <name evidence="3" type="ORF">GM415_09055</name>
</gene>
<sequence>MRIKKLLPLLAALVLVFGFATITEASNMNKETTLDARQQAIVTIAAYTTSGDIEQLKPALNEGLDAGLTVNEVKEVLVQMYAYAGFPRSLGGIWAFMGVMDERKEKGIQDEEGKGASPIPADLDRDAYGERVRTDLSGLKEIPTTKAPYQEFSPIIDTFLKEHLFADIFARDILTHQERELATIACLASLGRAEGPLNFHMGAAMNTGLSEGQMHDFIKVLDARVGKKEAESAREVLASVLAARK</sequence>
<accession>A0A6I6JGH9</accession>
<dbReference type="PANTHER" id="PTHR33570:SF2">
    <property type="entry name" value="CARBOXYMUCONOLACTONE DECARBOXYLASE-LIKE DOMAIN-CONTAINING PROTEIN"/>
    <property type="match status" value="1"/>
</dbReference>
<proteinExistence type="predicted"/>
<dbReference type="Pfam" id="PF02627">
    <property type="entry name" value="CMD"/>
    <property type="match status" value="2"/>
</dbReference>
<evidence type="ECO:0000256" key="1">
    <source>
        <dbReference type="SAM" id="SignalP"/>
    </source>
</evidence>
<dbReference type="GO" id="GO:0051920">
    <property type="term" value="F:peroxiredoxin activity"/>
    <property type="evidence" value="ECO:0007669"/>
    <property type="project" value="InterPro"/>
</dbReference>
<evidence type="ECO:0000313" key="3">
    <source>
        <dbReference type="EMBL" id="QGY40269.1"/>
    </source>
</evidence>
<dbReference type="Proteomes" id="UP000428328">
    <property type="component" value="Chromosome"/>
</dbReference>
<dbReference type="AlphaFoldDB" id="A0A6I6JGH9"/>
<dbReference type="PANTHER" id="PTHR33570">
    <property type="entry name" value="4-CARBOXYMUCONOLACTONE DECARBOXYLASE FAMILY PROTEIN"/>
    <property type="match status" value="1"/>
</dbReference>
<feature type="domain" description="Carboxymuconolactone decarboxylase-like" evidence="2">
    <location>
        <begin position="160"/>
        <end position="237"/>
    </location>
</feature>
<dbReference type="InterPro" id="IPR052512">
    <property type="entry name" value="4CMD/NDH-1_regulator"/>
</dbReference>
<feature type="chain" id="PRO_5026103564" evidence="1">
    <location>
        <begin position="26"/>
        <end position="245"/>
    </location>
</feature>
<dbReference type="SUPFAM" id="SSF69118">
    <property type="entry name" value="AhpD-like"/>
    <property type="match status" value="1"/>
</dbReference>
<organism evidence="3 4">
    <name type="scientific">Pseudodesulfovibrio cashew</name>
    <dbReference type="NCBI Taxonomy" id="2678688"/>
    <lineage>
        <taxon>Bacteria</taxon>
        <taxon>Pseudomonadati</taxon>
        <taxon>Thermodesulfobacteriota</taxon>
        <taxon>Desulfovibrionia</taxon>
        <taxon>Desulfovibrionales</taxon>
        <taxon>Desulfovibrionaceae</taxon>
    </lineage>
</organism>
<keyword evidence="4" id="KW-1185">Reference proteome</keyword>
<feature type="signal peptide" evidence="1">
    <location>
        <begin position="1"/>
        <end position="25"/>
    </location>
</feature>
<dbReference type="InterPro" id="IPR029032">
    <property type="entry name" value="AhpD-like"/>
</dbReference>
<dbReference type="InterPro" id="IPR003779">
    <property type="entry name" value="CMD-like"/>
</dbReference>
<name>A0A6I6JGH9_9BACT</name>